<sequence>MNLQRFGIRLLNPFTFLRRTTSFKFKRHHSAQAKFPTIDGRVDVSSELLKTKNEKGLELQTHYQKLLQTTYSGGGENARQRHTIRNKKLLARDRISKLLDKNTDFLELSPLAGLDLEYGTVASAGLVTGIGTVSGQQCMIVANDATVKGGTLFPIGVKKQLRAQEIAEKNRLPLVFLIDSGGAFLPLQAEIFPETGGRVFYNEAVMSANGIPVICIVCGSCTAGAAYVPTMAEEAVIVDKIGTIFLGGPPLVKAATGEIVSAEDLGGAMLHSSISGCTDYFAVNEEEAIDKSKQIVSTFNQSGSSPAKGPIEPPLFKTDDLIGLSMFDGQDLPMYQVIARIVDGSRLQEFKKEFGVQLITGFAHIEGFMVGIVANNGPMTSHAALKGAHFIDLCCQRSIPIVFLQNIIQEGPSSDGAKMGELIKDQAKMMHAVACAQVPKITVIVGGSYGPESYAMCGRSFDPSFLYTWPSAKVAMDTVDNLVLKYKSQYAESAGEGDDVNKEARTKFQSESNVYYGSSRLWDDGVILPQDTRKFLGMSLRASAFSSAEQRRISGIYRM</sequence>
<evidence type="ECO:0000256" key="5">
    <source>
        <dbReference type="ARBA" id="ARBA00031404"/>
    </source>
</evidence>
<dbReference type="PROSITE" id="PS50989">
    <property type="entry name" value="COA_CT_CTER"/>
    <property type="match status" value="1"/>
</dbReference>
<keyword evidence="9" id="KW-1185">Reference proteome</keyword>
<comment type="pathway">
    <text evidence="1">Amino-acid degradation; L-leucine degradation; (S)-3-hydroxy-3-methylglutaryl-CoA from 3-isovaleryl-CoA: step 2/3.</text>
</comment>
<dbReference type="SUPFAM" id="SSF52096">
    <property type="entry name" value="ClpP/crotonase"/>
    <property type="match status" value="2"/>
</dbReference>
<evidence type="ECO:0000259" key="8">
    <source>
        <dbReference type="PROSITE" id="PS50989"/>
    </source>
</evidence>
<dbReference type="InterPro" id="IPR034733">
    <property type="entry name" value="AcCoA_carboxyl_beta"/>
</dbReference>
<evidence type="ECO:0000256" key="2">
    <source>
        <dbReference type="ARBA" id="ARBA00026116"/>
    </source>
</evidence>
<comment type="catalytic activity">
    <reaction evidence="6">
        <text>3-methylbut-2-enoyl-CoA + hydrogencarbonate + ATP = 3-methyl-(2E)-glutaconyl-CoA + ADP + phosphate + H(+)</text>
        <dbReference type="Rhea" id="RHEA:13589"/>
        <dbReference type="ChEBI" id="CHEBI:15378"/>
        <dbReference type="ChEBI" id="CHEBI:17544"/>
        <dbReference type="ChEBI" id="CHEBI:30616"/>
        <dbReference type="ChEBI" id="CHEBI:43474"/>
        <dbReference type="ChEBI" id="CHEBI:57344"/>
        <dbReference type="ChEBI" id="CHEBI:57346"/>
        <dbReference type="ChEBI" id="CHEBI:456216"/>
        <dbReference type="EC" id="6.4.1.4"/>
    </reaction>
</comment>
<dbReference type="Proteomes" id="UP000515163">
    <property type="component" value="Unplaced"/>
</dbReference>
<evidence type="ECO:0000313" key="10">
    <source>
        <dbReference type="RefSeq" id="XP_031561155.1"/>
    </source>
</evidence>
<dbReference type="FunFam" id="3.90.226.10:FF:000046">
    <property type="entry name" value="Geranyl-CoA carboxylase beta subunit"/>
    <property type="match status" value="1"/>
</dbReference>
<feature type="domain" description="CoA carboxyltransferase C-terminal" evidence="8">
    <location>
        <begin position="313"/>
        <end position="555"/>
    </location>
</feature>
<accession>A0A6P8I0U9</accession>
<dbReference type="RefSeq" id="XP_031561155.1">
    <property type="nucleotide sequence ID" value="XM_031705295.1"/>
</dbReference>
<dbReference type="GO" id="GO:1905202">
    <property type="term" value="C:methylcrotonoyl-CoA carboxylase complex"/>
    <property type="evidence" value="ECO:0007669"/>
    <property type="project" value="TreeGrafter"/>
</dbReference>
<feature type="domain" description="CoA carboxyltransferase N-terminal" evidence="7">
    <location>
        <begin position="51"/>
        <end position="311"/>
    </location>
</feature>
<dbReference type="AlphaFoldDB" id="A0A6P8I0U9"/>
<dbReference type="EC" id="6.4.1.4" evidence="2"/>
<dbReference type="RefSeq" id="XP_031561156.1">
    <property type="nucleotide sequence ID" value="XM_031705296.1"/>
</dbReference>
<gene>
    <name evidence="10 11" type="primary">LOC116297132</name>
</gene>
<dbReference type="Pfam" id="PF01039">
    <property type="entry name" value="Carboxyl_trans"/>
    <property type="match status" value="1"/>
</dbReference>
<dbReference type="OrthoDB" id="439921at2759"/>
<dbReference type="InterPro" id="IPR011762">
    <property type="entry name" value="COA_CT_N"/>
</dbReference>
<evidence type="ECO:0000256" key="6">
    <source>
        <dbReference type="ARBA" id="ARBA00052347"/>
    </source>
</evidence>
<dbReference type="PANTHER" id="PTHR22855">
    <property type="entry name" value="ACETYL, PROPIONYL, PYRUVATE, AND GLUTACONYL CARBOXYLASE-RELATED"/>
    <property type="match status" value="1"/>
</dbReference>
<dbReference type="InterPro" id="IPR011763">
    <property type="entry name" value="COA_CT_C"/>
</dbReference>
<dbReference type="GO" id="GO:0004485">
    <property type="term" value="F:methylcrotonoyl-CoA carboxylase activity"/>
    <property type="evidence" value="ECO:0007669"/>
    <property type="project" value="UniProtKB-EC"/>
</dbReference>
<dbReference type="InterPro" id="IPR045190">
    <property type="entry name" value="MCCB/AccD1-like"/>
</dbReference>
<evidence type="ECO:0000256" key="3">
    <source>
        <dbReference type="ARBA" id="ARBA00031109"/>
    </source>
</evidence>
<dbReference type="Gene3D" id="3.90.226.10">
    <property type="entry name" value="2-enoyl-CoA Hydratase, Chain A, domain 1"/>
    <property type="match status" value="2"/>
</dbReference>
<evidence type="ECO:0000259" key="7">
    <source>
        <dbReference type="PROSITE" id="PS50980"/>
    </source>
</evidence>
<dbReference type="GO" id="GO:0005739">
    <property type="term" value="C:mitochondrion"/>
    <property type="evidence" value="ECO:0007669"/>
    <property type="project" value="TreeGrafter"/>
</dbReference>
<proteinExistence type="predicted"/>
<dbReference type="InterPro" id="IPR029045">
    <property type="entry name" value="ClpP/crotonase-like_dom_sf"/>
</dbReference>
<dbReference type="GeneID" id="116297132"/>
<reference evidence="10 11" key="1">
    <citation type="submission" date="2025-04" db="UniProtKB">
        <authorList>
            <consortium name="RefSeq"/>
        </authorList>
    </citation>
    <scope>IDENTIFICATION</scope>
    <source>
        <tissue evidence="10 11">Tentacle</tissue>
    </source>
</reference>
<dbReference type="KEGG" id="aten:116297132"/>
<evidence type="ECO:0000313" key="11">
    <source>
        <dbReference type="RefSeq" id="XP_031561156.1"/>
    </source>
</evidence>
<evidence type="ECO:0000313" key="9">
    <source>
        <dbReference type="Proteomes" id="UP000515163"/>
    </source>
</evidence>
<organism evidence="9 11">
    <name type="scientific">Actinia tenebrosa</name>
    <name type="common">Australian red waratah sea anemone</name>
    <dbReference type="NCBI Taxonomy" id="6105"/>
    <lineage>
        <taxon>Eukaryota</taxon>
        <taxon>Metazoa</taxon>
        <taxon>Cnidaria</taxon>
        <taxon>Anthozoa</taxon>
        <taxon>Hexacorallia</taxon>
        <taxon>Actiniaria</taxon>
        <taxon>Actiniidae</taxon>
        <taxon>Actinia</taxon>
    </lineage>
</organism>
<name>A0A6P8I0U9_ACTTE</name>
<dbReference type="PROSITE" id="PS50980">
    <property type="entry name" value="COA_CT_NTER"/>
    <property type="match status" value="1"/>
</dbReference>
<dbReference type="PANTHER" id="PTHR22855:SF47">
    <property type="entry name" value="METHYLCROTONOYL-COA CARBOXYLASE"/>
    <property type="match status" value="1"/>
</dbReference>
<dbReference type="GO" id="GO:0006552">
    <property type="term" value="P:L-leucine catabolic process"/>
    <property type="evidence" value="ECO:0007669"/>
    <property type="project" value="UniProtKB-UniPathway"/>
</dbReference>
<evidence type="ECO:0000256" key="1">
    <source>
        <dbReference type="ARBA" id="ARBA00025711"/>
    </source>
</evidence>
<evidence type="ECO:0000256" key="4">
    <source>
        <dbReference type="ARBA" id="ARBA00031237"/>
    </source>
</evidence>
<protein>
    <recommendedName>
        <fullName evidence="2">methylcrotonoyl-CoA carboxylase</fullName>
        <ecNumber evidence="2">6.4.1.4</ecNumber>
    </recommendedName>
    <alternativeName>
        <fullName evidence="5">3-methylcrotonyl-CoA carboxylase 2</fullName>
    </alternativeName>
    <alternativeName>
        <fullName evidence="3">3-methylcrotonyl-CoA carboxylase non-biotin-containing subunit</fullName>
    </alternativeName>
    <alternativeName>
        <fullName evidence="4">3-methylcrotonyl-CoA:carbon dioxide ligase subunit beta</fullName>
    </alternativeName>
</protein>
<dbReference type="UniPathway" id="UPA00363">
    <property type="reaction ID" value="UER00861"/>
</dbReference>